<comment type="subcellular location">
    <subcellularLocation>
        <location evidence="1 12">Cytoplasm</location>
    </subcellularLocation>
</comment>
<dbReference type="GO" id="GO:0045892">
    <property type="term" value="P:negative regulation of DNA-templated transcription"/>
    <property type="evidence" value="ECO:0007669"/>
    <property type="project" value="TreeGrafter"/>
</dbReference>
<evidence type="ECO:0000256" key="11">
    <source>
        <dbReference type="PIRSR" id="PIRSR602481-2"/>
    </source>
</evidence>
<protein>
    <recommendedName>
        <fullName evidence="3 12">Ferric uptake regulation protein</fullName>
    </recommendedName>
</protein>
<dbReference type="EMBL" id="FYDG01000001">
    <property type="protein sequence ID" value="SNB55853.1"/>
    <property type="molecule type" value="Genomic_DNA"/>
</dbReference>
<dbReference type="RefSeq" id="WP_244593126.1">
    <property type="nucleotide sequence ID" value="NZ_FYDG01000001.1"/>
</dbReference>
<dbReference type="NCBIfam" id="NF045678">
    <property type="entry name" value="TransRegIrrA"/>
    <property type="match status" value="1"/>
</dbReference>
<reference evidence="14" key="1">
    <citation type="submission" date="2017-06" db="EMBL/GenBank/DDBJ databases">
        <authorList>
            <person name="Varghese N."/>
            <person name="Submissions S."/>
        </authorList>
    </citation>
    <scope>NUCLEOTIDE SEQUENCE [LARGE SCALE GENOMIC DNA]</scope>
    <source>
        <strain evidence="14">DSM 137</strain>
    </source>
</reference>
<keyword evidence="11 12" id="KW-0408">Iron</keyword>
<evidence type="ECO:0000256" key="4">
    <source>
        <dbReference type="ARBA" id="ARBA00022490"/>
    </source>
</evidence>
<dbReference type="Pfam" id="PF01475">
    <property type="entry name" value="FUR"/>
    <property type="match status" value="1"/>
</dbReference>
<dbReference type="AlphaFoldDB" id="A0A212Q928"/>
<keyword evidence="10 12" id="KW-0804">Transcription</keyword>
<dbReference type="GO" id="GO:0005737">
    <property type="term" value="C:cytoplasm"/>
    <property type="evidence" value="ECO:0007669"/>
    <property type="project" value="UniProtKB-SubCell"/>
</dbReference>
<dbReference type="FunFam" id="1.10.10.10:FF:000007">
    <property type="entry name" value="Ferric uptake regulation protein"/>
    <property type="match status" value="1"/>
</dbReference>
<keyword evidence="9 12" id="KW-0238">DNA-binding</keyword>
<sequence length="157" mass="17771">METFGGDKSRARIAYDWRGGPLARMIRQRLHTAGLRPTRQRISLAGLLFVAGDRHVTAEQLHSEARALDMPLSLATVYNTLRQFVGAGLIREIAVYGSTVWYDTDTGPHSHYFDTRRQRLEDIPEDVTRDLRVVAPPGYRIVGVDVIVRLCDEEPLQ</sequence>
<keyword evidence="4 12" id="KW-0963">Cytoplasm</keyword>
<evidence type="ECO:0000256" key="6">
    <source>
        <dbReference type="ARBA" id="ARBA00022723"/>
    </source>
</evidence>
<evidence type="ECO:0000256" key="5">
    <source>
        <dbReference type="ARBA" id="ARBA00022491"/>
    </source>
</evidence>
<keyword evidence="5 12" id="KW-0678">Repressor</keyword>
<dbReference type="PANTHER" id="PTHR33202:SF7">
    <property type="entry name" value="FERRIC UPTAKE REGULATION PROTEIN"/>
    <property type="match status" value="1"/>
</dbReference>
<evidence type="ECO:0000256" key="10">
    <source>
        <dbReference type="ARBA" id="ARBA00023163"/>
    </source>
</evidence>
<evidence type="ECO:0000256" key="12">
    <source>
        <dbReference type="RuleBase" id="RU364037"/>
    </source>
</evidence>
<keyword evidence="14" id="KW-1185">Reference proteome</keyword>
<organism evidence="13 14">
    <name type="scientific">Rhodoblastus acidophilus</name>
    <name type="common">Rhodopseudomonas acidophila</name>
    <dbReference type="NCBI Taxonomy" id="1074"/>
    <lineage>
        <taxon>Bacteria</taxon>
        <taxon>Pseudomonadati</taxon>
        <taxon>Pseudomonadota</taxon>
        <taxon>Alphaproteobacteria</taxon>
        <taxon>Hyphomicrobiales</taxon>
        <taxon>Rhodoblastaceae</taxon>
        <taxon>Rhodoblastus</taxon>
    </lineage>
</organism>
<dbReference type="Proteomes" id="UP000198418">
    <property type="component" value="Unassembled WGS sequence"/>
</dbReference>
<evidence type="ECO:0000256" key="9">
    <source>
        <dbReference type="ARBA" id="ARBA00023125"/>
    </source>
</evidence>
<accession>A0A212Q928</accession>
<feature type="binding site" evidence="11">
    <location>
        <position position="109"/>
    </location>
    <ligand>
        <name>Fe cation</name>
        <dbReference type="ChEBI" id="CHEBI:24875"/>
    </ligand>
</feature>
<gene>
    <name evidence="12" type="primary">fur</name>
    <name evidence="13" type="ORF">SAMN06265338_101478</name>
</gene>
<dbReference type="InterPro" id="IPR036388">
    <property type="entry name" value="WH-like_DNA-bd_sf"/>
</dbReference>
<dbReference type="GO" id="GO:0008270">
    <property type="term" value="F:zinc ion binding"/>
    <property type="evidence" value="ECO:0007669"/>
    <property type="project" value="TreeGrafter"/>
</dbReference>
<dbReference type="InterPro" id="IPR002481">
    <property type="entry name" value="FUR"/>
</dbReference>
<keyword evidence="6 11" id="KW-0479">Metal-binding</keyword>
<evidence type="ECO:0000313" key="13">
    <source>
        <dbReference type="EMBL" id="SNB55853.1"/>
    </source>
</evidence>
<comment type="similarity">
    <text evidence="2 12">Belongs to the Fur family.</text>
</comment>
<name>A0A212Q928_RHOAC</name>
<comment type="cofactor">
    <cofactor evidence="11">
        <name>Mn(2+)</name>
        <dbReference type="ChEBI" id="CHEBI:29035"/>
    </cofactor>
    <cofactor evidence="11">
        <name>Fe(2+)</name>
        <dbReference type="ChEBI" id="CHEBI:29033"/>
    </cofactor>
    <text evidence="11">Binds 1 Mn(2+) or Fe(2+) ion per subunit.</text>
</comment>
<dbReference type="InterPro" id="IPR036390">
    <property type="entry name" value="WH_DNA-bd_sf"/>
</dbReference>
<proteinExistence type="inferred from homology"/>
<dbReference type="Gene3D" id="1.10.10.10">
    <property type="entry name" value="Winged helix-like DNA-binding domain superfamily/Winged helix DNA-binding domain"/>
    <property type="match status" value="1"/>
</dbReference>
<evidence type="ECO:0000256" key="2">
    <source>
        <dbReference type="ARBA" id="ARBA00007957"/>
    </source>
</evidence>
<dbReference type="GO" id="GO:1900376">
    <property type="term" value="P:regulation of secondary metabolite biosynthetic process"/>
    <property type="evidence" value="ECO:0007669"/>
    <property type="project" value="TreeGrafter"/>
</dbReference>
<keyword evidence="7 12" id="KW-0862">Zinc</keyword>
<keyword evidence="8 12" id="KW-0805">Transcription regulation</keyword>
<evidence type="ECO:0000256" key="1">
    <source>
        <dbReference type="ARBA" id="ARBA00004496"/>
    </source>
</evidence>
<evidence type="ECO:0000256" key="7">
    <source>
        <dbReference type="ARBA" id="ARBA00022833"/>
    </source>
</evidence>
<evidence type="ECO:0000256" key="8">
    <source>
        <dbReference type="ARBA" id="ARBA00023015"/>
    </source>
</evidence>
<dbReference type="GO" id="GO:0000976">
    <property type="term" value="F:transcription cis-regulatory region binding"/>
    <property type="evidence" value="ECO:0007669"/>
    <property type="project" value="TreeGrafter"/>
</dbReference>
<dbReference type="CDD" id="cd07153">
    <property type="entry name" value="Fur_like"/>
    <property type="match status" value="1"/>
</dbReference>
<dbReference type="SUPFAM" id="SSF46785">
    <property type="entry name" value="Winged helix' DNA-binding domain"/>
    <property type="match status" value="1"/>
</dbReference>
<evidence type="ECO:0000256" key="3">
    <source>
        <dbReference type="ARBA" id="ARBA00020910"/>
    </source>
</evidence>
<evidence type="ECO:0000313" key="14">
    <source>
        <dbReference type="Proteomes" id="UP000198418"/>
    </source>
</evidence>
<dbReference type="GO" id="GO:0003700">
    <property type="term" value="F:DNA-binding transcription factor activity"/>
    <property type="evidence" value="ECO:0007669"/>
    <property type="project" value="UniProtKB-UniRule"/>
</dbReference>
<comment type="subunit">
    <text evidence="12">Homodimer.</text>
</comment>
<dbReference type="PANTHER" id="PTHR33202">
    <property type="entry name" value="ZINC UPTAKE REGULATION PROTEIN"/>
    <property type="match status" value="1"/>
</dbReference>